<evidence type="ECO:0000256" key="8">
    <source>
        <dbReference type="ARBA" id="ARBA00022946"/>
    </source>
</evidence>
<feature type="domain" description="Mitochondrial resolvase Ydc2 catalytic" evidence="13">
    <location>
        <begin position="156"/>
        <end position="380"/>
    </location>
</feature>
<comment type="subcellular location">
    <subcellularLocation>
        <location evidence="1">Mitochondrion</location>
    </subcellularLocation>
</comment>
<keyword evidence="4" id="KW-0479">Metal-binding</keyword>
<dbReference type="RefSeq" id="NP_984254.2">
    <property type="nucleotide sequence ID" value="NM_209607.2"/>
</dbReference>
<dbReference type="OrthoDB" id="3980521at2759"/>
<dbReference type="InterPro" id="IPR015242">
    <property type="entry name" value="Ydc2_cat"/>
</dbReference>
<comment type="catalytic activity">
    <reaction evidence="10">
        <text>Endonucleolytic cleavage at a junction such as a reciprocal single-stranded crossover between two homologous DNA duplexes (Holliday junction).</text>
        <dbReference type="EC" id="3.1.21.10"/>
    </reaction>
</comment>
<dbReference type="InterPro" id="IPR039197">
    <property type="entry name" value="Mrs1/Cce1"/>
</dbReference>
<evidence type="ECO:0000256" key="6">
    <source>
        <dbReference type="ARBA" id="ARBA00022801"/>
    </source>
</evidence>
<dbReference type="PANTHER" id="PTHR28072:SF1">
    <property type="entry name" value="CRUCIFORM CUTTING ENDONUCLEASE 1, MITOCHONDRIAL-RELATED"/>
    <property type="match status" value="1"/>
</dbReference>
<dbReference type="GO" id="GO:0000403">
    <property type="term" value="F:Y-form DNA binding"/>
    <property type="evidence" value="ECO:0000318"/>
    <property type="project" value="GO_Central"/>
</dbReference>
<dbReference type="OMA" id="DTGISNF"/>
<dbReference type="GO" id="GO:0070336">
    <property type="term" value="F:flap-structured DNA binding"/>
    <property type="evidence" value="ECO:0000318"/>
    <property type="project" value="GO_Central"/>
</dbReference>
<dbReference type="GO" id="GO:0008821">
    <property type="term" value="F:crossover junction DNA endonuclease activity"/>
    <property type="evidence" value="ECO:0007669"/>
    <property type="project" value="UniProtKB-EC"/>
</dbReference>
<organism evidence="14 15">
    <name type="scientific">Eremothecium gossypii (strain ATCC 10895 / CBS 109.51 / FGSC 9923 / NRRL Y-1056)</name>
    <name type="common">Yeast</name>
    <name type="synonym">Ashbya gossypii</name>
    <dbReference type="NCBI Taxonomy" id="284811"/>
    <lineage>
        <taxon>Eukaryota</taxon>
        <taxon>Fungi</taxon>
        <taxon>Dikarya</taxon>
        <taxon>Ascomycota</taxon>
        <taxon>Saccharomycotina</taxon>
        <taxon>Saccharomycetes</taxon>
        <taxon>Saccharomycetales</taxon>
        <taxon>Saccharomycetaceae</taxon>
        <taxon>Eremothecium</taxon>
    </lineage>
</organism>
<dbReference type="GO" id="GO:0005739">
    <property type="term" value="C:mitochondrion"/>
    <property type="evidence" value="ECO:0000318"/>
    <property type="project" value="GO_Central"/>
</dbReference>
<dbReference type="GO" id="GO:0004520">
    <property type="term" value="F:DNA endonuclease activity"/>
    <property type="evidence" value="ECO:0000318"/>
    <property type="project" value="GO_Central"/>
</dbReference>
<evidence type="ECO:0000256" key="5">
    <source>
        <dbReference type="ARBA" id="ARBA00022759"/>
    </source>
</evidence>
<dbReference type="EC" id="3.1.21.10" evidence="11"/>
<dbReference type="PANTHER" id="PTHR28072">
    <property type="entry name" value="CRUCIFORM CUTTING ENDONUCLEASE 1, MITOCHONDRIAL-RELATED"/>
    <property type="match status" value="1"/>
</dbReference>
<keyword evidence="7" id="KW-0460">Magnesium</keyword>
<comment type="subunit">
    <text evidence="2">Homodimer.</text>
</comment>
<evidence type="ECO:0000259" key="13">
    <source>
        <dbReference type="Pfam" id="PF09159"/>
    </source>
</evidence>
<keyword evidence="15" id="KW-1185">Reference proteome</keyword>
<dbReference type="InParanoid" id="Q759W5"/>
<dbReference type="Proteomes" id="UP000000591">
    <property type="component" value="Chromosome IV"/>
</dbReference>
<protein>
    <recommendedName>
        <fullName evidence="12">Cruciform cutting endonuclease 1, mitochondrial</fullName>
        <ecNumber evidence="11">3.1.21.10</ecNumber>
    </recommendedName>
</protein>
<reference evidence="15" key="2">
    <citation type="journal article" date="2013" name="G3 (Bethesda)">
        <title>Genomes of Ashbya fungi isolated from insects reveal four mating-type loci, numerous translocations, lack of transposons, and distinct gene duplications.</title>
        <authorList>
            <person name="Dietrich F.S."/>
            <person name="Voegeli S."/>
            <person name="Kuo S."/>
            <person name="Philippsen P."/>
        </authorList>
    </citation>
    <scope>GENOME REANNOTATION</scope>
    <source>
        <strain evidence="15">ATCC 10895 / CBS 109.51 / FGSC 9923 / NRRL Y-1056</strain>
    </source>
</reference>
<dbReference type="FunFam" id="3.30.420.10:FF:000160">
    <property type="entry name" value="Cruciform cutting endonuclease"/>
    <property type="match status" value="1"/>
</dbReference>
<dbReference type="AlphaFoldDB" id="Q759W5"/>
<accession>Q759W5</accession>
<evidence type="ECO:0000256" key="11">
    <source>
        <dbReference type="ARBA" id="ARBA00029488"/>
    </source>
</evidence>
<evidence type="ECO:0000256" key="2">
    <source>
        <dbReference type="ARBA" id="ARBA00011738"/>
    </source>
</evidence>
<dbReference type="Pfam" id="PF09159">
    <property type="entry name" value="Ydc2-catalyt"/>
    <property type="match status" value="1"/>
</dbReference>
<keyword evidence="6" id="KW-0378">Hydrolase</keyword>
<evidence type="ECO:0000256" key="9">
    <source>
        <dbReference type="ARBA" id="ARBA00023128"/>
    </source>
</evidence>
<gene>
    <name evidence="14" type="ORF">AGOS_ADR157W</name>
</gene>
<dbReference type="FunCoup" id="Q759W5">
    <property type="interactions" value="31"/>
</dbReference>
<dbReference type="HOGENOM" id="CLU_647182_0_0_1"/>
<reference evidence="14 15" key="1">
    <citation type="journal article" date="2004" name="Science">
        <title>The Ashbya gossypii genome as a tool for mapping the ancient Saccharomyces cerevisiae genome.</title>
        <authorList>
            <person name="Dietrich F.S."/>
            <person name="Voegeli S."/>
            <person name="Brachat S."/>
            <person name="Lerch A."/>
            <person name="Gates K."/>
            <person name="Steiner S."/>
            <person name="Mohr C."/>
            <person name="Pohlmann R."/>
            <person name="Luedi P."/>
            <person name="Choi S."/>
            <person name="Wing R.A."/>
            <person name="Flavier A."/>
            <person name="Gaffney T.D."/>
            <person name="Philippsen P."/>
        </authorList>
    </citation>
    <scope>NUCLEOTIDE SEQUENCE [LARGE SCALE GENOMIC DNA]</scope>
    <source>
        <strain evidence="15">ATCC 10895 / CBS 109.51 / FGSC 9923 / NRRL Y-1056</strain>
    </source>
</reference>
<dbReference type="GO" id="GO:0046872">
    <property type="term" value="F:metal ion binding"/>
    <property type="evidence" value="ECO:0007669"/>
    <property type="project" value="UniProtKB-KW"/>
</dbReference>
<dbReference type="STRING" id="284811.Q759W5"/>
<evidence type="ECO:0000256" key="3">
    <source>
        <dbReference type="ARBA" id="ARBA00022722"/>
    </source>
</evidence>
<dbReference type="KEGG" id="ago:AGOS_ADR157W"/>
<sequence>MVLWAAPESKVAAMLSSSEAAVSASFQLATHGGDSEGWGSASSTDKYKSSTGICLVGWCFVSTVTLALGWSAKTGATSVRVRRGKLRAWQQQRMGAGVLERCWERADARTLRAAALMLGAAYGSKKADARAQLAMQVARLRRLRDVRLRRGRVALLAVDPGLVNFAYAQLYVGTGAPVVVAWDKLDLRISAASAAEAPEAMGEMVRGVVGRLLAHEPDFVAIERQRARNPGSSAVAGAVLRTNLLEHGLHAVLPPLAALRGMPEPLVAASLPRRMADFWCGSGAERAADSKRLRILLARALLREAAVAASPGMLALGPALAAARDADVGSSRAFSIHRALGLPAAPVRDLPVAPAKDDDLADALLHALAWATWLEVYEQLEAFAAARGSASGDALVGYLHELVAGHYARTASLLRGSPQPATAA</sequence>
<name>Q759W5_EREGS</name>
<proteinExistence type="predicted"/>
<dbReference type="InterPro" id="IPR036397">
    <property type="entry name" value="RNaseH_sf"/>
</dbReference>
<dbReference type="EMBL" id="AE016817">
    <property type="protein sequence ID" value="AAS52078.2"/>
    <property type="molecule type" value="Genomic_DNA"/>
</dbReference>
<dbReference type="Gene3D" id="3.30.420.10">
    <property type="entry name" value="Ribonuclease H-like superfamily/Ribonuclease H"/>
    <property type="match status" value="1"/>
</dbReference>
<keyword evidence="9" id="KW-0496">Mitochondrion</keyword>
<evidence type="ECO:0000313" key="14">
    <source>
        <dbReference type="EMBL" id="AAS52078.2"/>
    </source>
</evidence>
<evidence type="ECO:0000256" key="4">
    <source>
        <dbReference type="ARBA" id="ARBA00022723"/>
    </source>
</evidence>
<evidence type="ECO:0000256" key="10">
    <source>
        <dbReference type="ARBA" id="ARBA00029354"/>
    </source>
</evidence>
<keyword evidence="8" id="KW-0809">Transit peptide</keyword>
<evidence type="ECO:0000313" key="15">
    <source>
        <dbReference type="Proteomes" id="UP000000591"/>
    </source>
</evidence>
<dbReference type="GeneID" id="4620416"/>
<evidence type="ECO:0000256" key="7">
    <source>
        <dbReference type="ARBA" id="ARBA00022842"/>
    </source>
</evidence>
<keyword evidence="5" id="KW-0255">Endonuclease</keyword>
<evidence type="ECO:0000256" key="1">
    <source>
        <dbReference type="ARBA" id="ARBA00004173"/>
    </source>
</evidence>
<dbReference type="eggNOG" id="ENOG502S4DK">
    <property type="taxonomic scope" value="Eukaryota"/>
</dbReference>
<dbReference type="SUPFAM" id="SSF53098">
    <property type="entry name" value="Ribonuclease H-like"/>
    <property type="match status" value="1"/>
</dbReference>
<dbReference type="GO" id="GO:0000402">
    <property type="term" value="F:crossed form four-way junction DNA binding"/>
    <property type="evidence" value="ECO:0000318"/>
    <property type="project" value="GO_Central"/>
</dbReference>
<dbReference type="InterPro" id="IPR012337">
    <property type="entry name" value="RNaseH-like_sf"/>
</dbReference>
<keyword evidence="3" id="KW-0540">Nuclease</keyword>
<evidence type="ECO:0000256" key="12">
    <source>
        <dbReference type="ARBA" id="ARBA00074320"/>
    </source>
</evidence>